<feature type="transmembrane region" description="Helical" evidence="8">
    <location>
        <begin position="378"/>
        <end position="401"/>
    </location>
</feature>
<dbReference type="PANTHER" id="PTHR23513">
    <property type="entry name" value="INTEGRAL MEMBRANE EFFLUX PROTEIN-RELATED"/>
    <property type="match status" value="1"/>
</dbReference>
<name>A0A4Q2JEF6_9MICO</name>
<keyword evidence="3" id="KW-1003">Cell membrane</keyword>
<evidence type="ECO:0000313" key="10">
    <source>
        <dbReference type="EMBL" id="RXZ45912.1"/>
    </source>
</evidence>
<reference evidence="10 11" key="1">
    <citation type="submission" date="2019-01" db="EMBL/GenBank/DDBJ databases">
        <authorList>
            <person name="Li J."/>
        </authorList>
    </citation>
    <scope>NUCLEOTIDE SEQUENCE [LARGE SCALE GENOMIC DNA]</scope>
    <source>
        <strain evidence="10 11">CGMCC 4.7180</strain>
    </source>
</reference>
<dbReference type="InterPro" id="IPR010290">
    <property type="entry name" value="TM_effector"/>
</dbReference>
<feature type="compositionally biased region" description="Low complexity" evidence="7">
    <location>
        <begin position="421"/>
        <end position="436"/>
    </location>
</feature>
<feature type="transmembrane region" description="Helical" evidence="8">
    <location>
        <begin position="77"/>
        <end position="98"/>
    </location>
</feature>
<dbReference type="EMBL" id="SDPL01000286">
    <property type="protein sequence ID" value="RXZ45912.1"/>
    <property type="molecule type" value="Genomic_DNA"/>
</dbReference>
<protein>
    <submittedName>
        <fullName evidence="10">MFS transporter</fullName>
    </submittedName>
</protein>
<keyword evidence="5 8" id="KW-1133">Transmembrane helix</keyword>
<comment type="caution">
    <text evidence="10">The sequence shown here is derived from an EMBL/GenBank/DDBJ whole genome shotgun (WGS) entry which is preliminary data.</text>
</comment>
<evidence type="ECO:0000256" key="1">
    <source>
        <dbReference type="ARBA" id="ARBA00004651"/>
    </source>
</evidence>
<dbReference type="GO" id="GO:0022857">
    <property type="term" value="F:transmembrane transporter activity"/>
    <property type="evidence" value="ECO:0007669"/>
    <property type="project" value="InterPro"/>
</dbReference>
<dbReference type="Gene3D" id="1.20.1250.20">
    <property type="entry name" value="MFS general substrate transporter like domains"/>
    <property type="match status" value="1"/>
</dbReference>
<accession>A0A4Q2JEF6</accession>
<keyword evidence="6 8" id="KW-0472">Membrane</keyword>
<dbReference type="CDD" id="cd06173">
    <property type="entry name" value="MFS_MefA_like"/>
    <property type="match status" value="1"/>
</dbReference>
<feature type="region of interest" description="Disordered" evidence="7">
    <location>
        <begin position="411"/>
        <end position="464"/>
    </location>
</feature>
<dbReference type="Proteomes" id="UP000292881">
    <property type="component" value="Unassembled WGS sequence"/>
</dbReference>
<evidence type="ECO:0000256" key="5">
    <source>
        <dbReference type="ARBA" id="ARBA00022989"/>
    </source>
</evidence>
<dbReference type="OrthoDB" id="69054at2"/>
<sequence>MPRALRPFSSAQYRRLVVALAASLLSAGAWIVAAAWQVIELGGTPIDLSIVAVGASLGLVLAVLVGGVVADRVPQRRVLLVVETARAVVFAAAGLLAATASIEVWHLAVLSFVLGVADGFFYPAYSAWLPALLPAEQLLAANGVEGVLRPVAQNAAGPALASLLIAVQAPSLAFLVVGGLQVVAIAALALMRTTPLRRDLEPSDAHPLRQMAVDLRDGFAYLLRTRWLFATLAFSILLVLVVVGPLEVLIPFAVRDQTGGGAGEFALVLASFGIGGAAGSLLVSSFRLPRRYLTLMILAWGFGCLPLAVMGVTTWLWAMVVAAFVVGFFFDAGQVVWGTLLQRRVPPAMLGRVSSLDFFVSLALMPLSMAIAGPVGEWLGLAPAFLIAGVVPPLLAVVTLATARLGQDELAHPLDDGPMDATPTTGAEAAAGFAAPVDEPHPVRDPSSGADGPGAGRTVGADEE</sequence>
<evidence type="ECO:0000259" key="9">
    <source>
        <dbReference type="PROSITE" id="PS50850"/>
    </source>
</evidence>
<feature type="transmembrane region" description="Helical" evidence="8">
    <location>
        <begin position="172"/>
        <end position="191"/>
    </location>
</feature>
<evidence type="ECO:0000313" key="11">
    <source>
        <dbReference type="Proteomes" id="UP000292881"/>
    </source>
</evidence>
<feature type="domain" description="Major facilitator superfamily (MFS) profile" evidence="9">
    <location>
        <begin position="7"/>
        <end position="407"/>
    </location>
</feature>
<feature type="transmembrane region" description="Helical" evidence="8">
    <location>
        <begin position="315"/>
        <end position="341"/>
    </location>
</feature>
<evidence type="ECO:0000256" key="8">
    <source>
        <dbReference type="SAM" id="Phobius"/>
    </source>
</evidence>
<keyword evidence="4 8" id="KW-0812">Transmembrane</keyword>
<dbReference type="SUPFAM" id="SSF103473">
    <property type="entry name" value="MFS general substrate transporter"/>
    <property type="match status" value="1"/>
</dbReference>
<dbReference type="InterPro" id="IPR020846">
    <property type="entry name" value="MFS_dom"/>
</dbReference>
<evidence type="ECO:0000256" key="2">
    <source>
        <dbReference type="ARBA" id="ARBA00022448"/>
    </source>
</evidence>
<feature type="transmembrane region" description="Helical" evidence="8">
    <location>
        <begin position="227"/>
        <end position="253"/>
    </location>
</feature>
<evidence type="ECO:0000256" key="3">
    <source>
        <dbReference type="ARBA" id="ARBA00022475"/>
    </source>
</evidence>
<dbReference type="Pfam" id="PF05977">
    <property type="entry name" value="MFS_3"/>
    <property type="match status" value="1"/>
</dbReference>
<feature type="transmembrane region" description="Helical" evidence="8">
    <location>
        <begin position="292"/>
        <end position="309"/>
    </location>
</feature>
<evidence type="ECO:0000256" key="4">
    <source>
        <dbReference type="ARBA" id="ARBA00022692"/>
    </source>
</evidence>
<keyword evidence="11" id="KW-1185">Reference proteome</keyword>
<gene>
    <name evidence="10" type="ORF">ESO86_12665</name>
</gene>
<comment type="subcellular location">
    <subcellularLocation>
        <location evidence="1">Cell membrane</location>
        <topology evidence="1">Multi-pass membrane protein</topology>
    </subcellularLocation>
</comment>
<dbReference type="GO" id="GO:0005886">
    <property type="term" value="C:plasma membrane"/>
    <property type="evidence" value="ECO:0007669"/>
    <property type="project" value="UniProtKB-SubCell"/>
</dbReference>
<feature type="transmembrane region" description="Helical" evidence="8">
    <location>
        <begin position="265"/>
        <end position="285"/>
    </location>
</feature>
<dbReference type="PANTHER" id="PTHR23513:SF11">
    <property type="entry name" value="STAPHYLOFERRIN A TRANSPORTER"/>
    <property type="match status" value="1"/>
</dbReference>
<evidence type="ECO:0000256" key="6">
    <source>
        <dbReference type="ARBA" id="ARBA00023136"/>
    </source>
</evidence>
<feature type="transmembrane region" description="Helical" evidence="8">
    <location>
        <begin position="353"/>
        <end position="372"/>
    </location>
</feature>
<dbReference type="AlphaFoldDB" id="A0A4Q2JEF6"/>
<proteinExistence type="predicted"/>
<feature type="transmembrane region" description="Helical" evidence="8">
    <location>
        <begin position="50"/>
        <end position="70"/>
    </location>
</feature>
<dbReference type="PROSITE" id="PS50850">
    <property type="entry name" value="MFS"/>
    <property type="match status" value="1"/>
</dbReference>
<organism evidence="10 11">
    <name type="scientific">Agromyces binzhouensis</name>
    <dbReference type="NCBI Taxonomy" id="1817495"/>
    <lineage>
        <taxon>Bacteria</taxon>
        <taxon>Bacillati</taxon>
        <taxon>Actinomycetota</taxon>
        <taxon>Actinomycetes</taxon>
        <taxon>Micrococcales</taxon>
        <taxon>Microbacteriaceae</taxon>
        <taxon>Agromyces</taxon>
    </lineage>
</organism>
<dbReference type="InterPro" id="IPR036259">
    <property type="entry name" value="MFS_trans_sf"/>
</dbReference>
<evidence type="ECO:0000256" key="7">
    <source>
        <dbReference type="SAM" id="MobiDB-lite"/>
    </source>
</evidence>
<keyword evidence="2" id="KW-0813">Transport</keyword>